<dbReference type="Proteomes" id="UP000823399">
    <property type="component" value="Unassembled WGS sequence"/>
</dbReference>
<evidence type="ECO:0000313" key="2">
    <source>
        <dbReference type="EMBL" id="KAG2103782.1"/>
    </source>
</evidence>
<evidence type="ECO:0000256" key="1">
    <source>
        <dbReference type="SAM" id="SignalP"/>
    </source>
</evidence>
<dbReference type="EMBL" id="JABBWM010000043">
    <property type="protein sequence ID" value="KAG2103782.1"/>
    <property type="molecule type" value="Genomic_DNA"/>
</dbReference>
<accession>A0A9P7F471</accession>
<organism evidence="2 3">
    <name type="scientific">Suillus discolor</name>
    <dbReference type="NCBI Taxonomy" id="1912936"/>
    <lineage>
        <taxon>Eukaryota</taxon>
        <taxon>Fungi</taxon>
        <taxon>Dikarya</taxon>
        <taxon>Basidiomycota</taxon>
        <taxon>Agaricomycotina</taxon>
        <taxon>Agaricomycetes</taxon>
        <taxon>Agaricomycetidae</taxon>
        <taxon>Boletales</taxon>
        <taxon>Suillineae</taxon>
        <taxon>Suillaceae</taxon>
        <taxon>Suillus</taxon>
    </lineage>
</organism>
<protein>
    <recommendedName>
        <fullName evidence="4">Secreted protein</fullName>
    </recommendedName>
</protein>
<sequence>MRMPRFLFGNAAALSLCHASTLAMPPCYLLPATSHQAASFYDCGDPRLTSLRRIHSYFLRICSSPRLTLAQVWAAIAAGCPSRGSAQITICIQSMQTFSLTLSPKLLHDSPHK</sequence>
<name>A0A9P7F471_9AGAM</name>
<feature type="chain" id="PRO_5040222844" description="Secreted protein" evidence="1">
    <location>
        <begin position="20"/>
        <end position="113"/>
    </location>
</feature>
<gene>
    <name evidence="2" type="ORF">F5147DRAFT_705557</name>
</gene>
<evidence type="ECO:0008006" key="4">
    <source>
        <dbReference type="Google" id="ProtNLM"/>
    </source>
</evidence>
<dbReference type="AlphaFoldDB" id="A0A9P7F471"/>
<dbReference type="GeneID" id="64700204"/>
<feature type="non-terminal residue" evidence="2">
    <location>
        <position position="113"/>
    </location>
</feature>
<evidence type="ECO:0000313" key="3">
    <source>
        <dbReference type="Proteomes" id="UP000823399"/>
    </source>
</evidence>
<reference evidence="2" key="1">
    <citation type="journal article" date="2020" name="New Phytol.">
        <title>Comparative genomics reveals dynamic genome evolution in host specialist ectomycorrhizal fungi.</title>
        <authorList>
            <person name="Lofgren L.A."/>
            <person name="Nguyen N.H."/>
            <person name="Vilgalys R."/>
            <person name="Ruytinx J."/>
            <person name="Liao H.L."/>
            <person name="Branco S."/>
            <person name="Kuo A."/>
            <person name="LaButti K."/>
            <person name="Lipzen A."/>
            <person name="Andreopoulos W."/>
            <person name="Pangilinan J."/>
            <person name="Riley R."/>
            <person name="Hundley H."/>
            <person name="Na H."/>
            <person name="Barry K."/>
            <person name="Grigoriev I.V."/>
            <person name="Stajich J.E."/>
            <person name="Kennedy P.G."/>
        </authorList>
    </citation>
    <scope>NUCLEOTIDE SEQUENCE</scope>
    <source>
        <strain evidence="2">FC423</strain>
    </source>
</reference>
<dbReference type="RefSeq" id="XP_041290679.1">
    <property type="nucleotide sequence ID" value="XM_041437945.1"/>
</dbReference>
<proteinExistence type="predicted"/>
<feature type="signal peptide" evidence="1">
    <location>
        <begin position="1"/>
        <end position="19"/>
    </location>
</feature>
<keyword evidence="3" id="KW-1185">Reference proteome</keyword>
<keyword evidence="1" id="KW-0732">Signal</keyword>
<comment type="caution">
    <text evidence="2">The sequence shown here is derived from an EMBL/GenBank/DDBJ whole genome shotgun (WGS) entry which is preliminary data.</text>
</comment>
<dbReference type="OrthoDB" id="2701388at2759"/>